<dbReference type="SMART" id="SM00487">
    <property type="entry name" value="DEXDc"/>
    <property type="match status" value="1"/>
</dbReference>
<dbReference type="PANTHER" id="PTHR47396">
    <property type="entry name" value="TYPE I RESTRICTION ENZYME ECOKI R PROTEIN"/>
    <property type="match status" value="1"/>
</dbReference>
<dbReference type="Proteomes" id="UP000544054">
    <property type="component" value="Unassembled WGS sequence"/>
</dbReference>
<keyword evidence="4" id="KW-1185">Reference proteome</keyword>
<dbReference type="AlphaFoldDB" id="A0A7Y0FU06"/>
<dbReference type="GO" id="GO:0005829">
    <property type="term" value="C:cytosol"/>
    <property type="evidence" value="ECO:0007669"/>
    <property type="project" value="TreeGrafter"/>
</dbReference>
<dbReference type="PROSITE" id="PS51194">
    <property type="entry name" value="HELICASE_CTER"/>
    <property type="match status" value="1"/>
</dbReference>
<dbReference type="SUPFAM" id="SSF52540">
    <property type="entry name" value="P-loop containing nucleoside triphosphate hydrolases"/>
    <property type="match status" value="1"/>
</dbReference>
<protein>
    <submittedName>
        <fullName evidence="3">DEAD/DEAH box helicase family protein</fullName>
    </submittedName>
</protein>
<dbReference type="InterPro" id="IPR050742">
    <property type="entry name" value="Helicase_Restrict-Modif_Enz"/>
</dbReference>
<dbReference type="RefSeq" id="WP_169236841.1">
    <property type="nucleotide sequence ID" value="NZ_JABBGI010000049.1"/>
</dbReference>
<dbReference type="GO" id="GO:0003677">
    <property type="term" value="F:DNA binding"/>
    <property type="evidence" value="ECO:0007669"/>
    <property type="project" value="InterPro"/>
</dbReference>
<dbReference type="Pfam" id="PF00271">
    <property type="entry name" value="Helicase_C"/>
    <property type="match status" value="1"/>
</dbReference>
<keyword evidence="3" id="KW-0347">Helicase</keyword>
<keyword evidence="3" id="KW-0547">Nucleotide-binding</keyword>
<dbReference type="PANTHER" id="PTHR47396:SF1">
    <property type="entry name" value="ATP-DEPENDENT HELICASE IRC3-RELATED"/>
    <property type="match status" value="1"/>
</dbReference>
<evidence type="ECO:0000313" key="4">
    <source>
        <dbReference type="Proteomes" id="UP000544054"/>
    </source>
</evidence>
<dbReference type="SMART" id="SM00490">
    <property type="entry name" value="HELICc"/>
    <property type="match status" value="1"/>
</dbReference>
<dbReference type="InterPro" id="IPR006935">
    <property type="entry name" value="Helicase/UvrB_N"/>
</dbReference>
<feature type="domain" description="Helicase ATP-binding" evidence="1">
    <location>
        <begin position="147"/>
        <end position="324"/>
    </location>
</feature>
<dbReference type="GO" id="GO:0005524">
    <property type="term" value="F:ATP binding"/>
    <property type="evidence" value="ECO:0007669"/>
    <property type="project" value="InterPro"/>
</dbReference>
<sequence>MNSLFPEDKVKISFNCSFIETIKGNKKEYYIGSEEGILRKYSIGSYSGYEFITENGAKYFISIIKSQVPQTYDAAFTLEDEGEKLTISTLSKCKKKAEYIRMPTSENIVETWKNAFKYKKEVKNEQGSIIQFGLRPPQIGAIHSIQAHWSISTKPAVVVMPTGTGKTETMLCLSVVEKCQGLLVIVPSSSLRTQIFNKFKTLGVLKDSRFDIVASHAKNPIVGFLRTGINTIEEAESLFQSNIIISTPQIITGILNGKPEIKLAFMNWCKYLIMDEAHHSQAKQWNNIKTEIESSNKPILLFTATPFRNDKKRLQGKVIYDYPLSLAQKDNYFKHIVFHPILEFNPLKSDEMIAQKSIEILKKDIEEKFDHILMARVDTMDKAEDIFEKIYKPYQEYNPVFIHSRIKLSERKKILEGIIAGKHKIIVCVDMLGEGFDLPELKICALHDLHKNITTSFQFFGRFTRESTLKLGNTSIVANIADPKLKGTLKQLYQKDSDWDKIISMANEDIIGSVKKEQDFFQNFSDIEIPDKIPLRNITPAMSTVIFKLFDDEIKWNPKEYLSCFNEDKYETVSVEHEEENLLVIIAKKVDTVKWGKIDDLLNCEYDLYIIYLNEEQKLLYINSTNNGTTHDKLAEAVVGSNKSLFNEADIYKCLDGVFQLELFNLGLKSTLNGPISFTMYAGNSIVSGLDELDKDTKSSSNLFGVGYEHGEKTTIGCSSKGRVWTKLVKSIPEFCVWCDKLGEKLLDDSIDTKDIFKFIQKPELVTQLPHGKIPIAIKWNEELYVYSSIVIHRGIPIVDYNIKLVSYSDDCVTFSIESGQISIKYSLLLNSNNGRGYDYKLEGNIPFIVTYKGDDIDIAELFYEFPPLIWFQDNSKLYNNIFFSFKGKIDLFDRSKFLPLKWSGVNIKKESQKSEKRPDSIQFHIIEKLKNNPDYKIIFDDDDANEASDIIAIKFWGNGDSRIKIELYHCKFSSKPQSGGRLKDLYEVCGQAQRSFHWRHNTFELLQHMIRRQNSRTNQGKGSRYEIGGDEEMNTVLNMVTSGYCDLEYSIYVAQPGISKKAIEVDSEHLKLLGATDLLLKKTGNNFFVMTSE</sequence>
<accession>A0A7Y0FU06</accession>
<keyword evidence="3" id="KW-0067">ATP-binding</keyword>
<dbReference type="GO" id="GO:0004386">
    <property type="term" value="F:helicase activity"/>
    <property type="evidence" value="ECO:0007669"/>
    <property type="project" value="UniProtKB-KW"/>
</dbReference>
<gene>
    <name evidence="3" type="ORF">HHL23_21760</name>
</gene>
<feature type="domain" description="Helicase C-terminal" evidence="2">
    <location>
        <begin position="357"/>
        <end position="511"/>
    </location>
</feature>
<evidence type="ECO:0000313" key="3">
    <source>
        <dbReference type="EMBL" id="NML72390.1"/>
    </source>
</evidence>
<keyword evidence="3" id="KW-0378">Hydrolase</keyword>
<dbReference type="CDD" id="cd17926">
    <property type="entry name" value="DEXHc_RE"/>
    <property type="match status" value="1"/>
</dbReference>
<evidence type="ECO:0000259" key="2">
    <source>
        <dbReference type="PROSITE" id="PS51194"/>
    </source>
</evidence>
<proteinExistence type="predicted"/>
<dbReference type="Pfam" id="PF04851">
    <property type="entry name" value="ResIII"/>
    <property type="match status" value="1"/>
</dbReference>
<name>A0A7Y0FU06_9FLAO</name>
<reference evidence="3 4" key="1">
    <citation type="submission" date="2020-04" db="EMBL/GenBank/DDBJ databases">
        <title>Chryseobacterium sp. RP-3-3 sp. nov., isolated from Jeju soil.</title>
        <authorList>
            <person name="Dahal R.H."/>
        </authorList>
    </citation>
    <scope>NUCLEOTIDE SEQUENCE [LARGE SCALE GENOMIC DNA]</scope>
    <source>
        <strain evidence="3 4">RP-3-3</strain>
    </source>
</reference>
<dbReference type="InterPro" id="IPR027417">
    <property type="entry name" value="P-loop_NTPase"/>
</dbReference>
<dbReference type="InterPro" id="IPR001650">
    <property type="entry name" value="Helicase_C-like"/>
</dbReference>
<dbReference type="GO" id="GO:0016787">
    <property type="term" value="F:hydrolase activity"/>
    <property type="evidence" value="ECO:0007669"/>
    <property type="project" value="InterPro"/>
</dbReference>
<evidence type="ECO:0000259" key="1">
    <source>
        <dbReference type="PROSITE" id="PS51192"/>
    </source>
</evidence>
<organism evidence="3 4">
    <name type="scientific">Chryseobacterium antibioticum</name>
    <dbReference type="NCBI Taxonomy" id="2728847"/>
    <lineage>
        <taxon>Bacteria</taxon>
        <taxon>Pseudomonadati</taxon>
        <taxon>Bacteroidota</taxon>
        <taxon>Flavobacteriia</taxon>
        <taxon>Flavobacteriales</taxon>
        <taxon>Weeksellaceae</taxon>
        <taxon>Chryseobacterium group</taxon>
        <taxon>Chryseobacterium</taxon>
    </lineage>
</organism>
<dbReference type="PROSITE" id="PS51192">
    <property type="entry name" value="HELICASE_ATP_BIND_1"/>
    <property type="match status" value="1"/>
</dbReference>
<dbReference type="EMBL" id="JABBGI010000049">
    <property type="protein sequence ID" value="NML72390.1"/>
    <property type="molecule type" value="Genomic_DNA"/>
</dbReference>
<dbReference type="InterPro" id="IPR014001">
    <property type="entry name" value="Helicase_ATP-bd"/>
</dbReference>
<dbReference type="Gene3D" id="3.40.50.300">
    <property type="entry name" value="P-loop containing nucleotide triphosphate hydrolases"/>
    <property type="match status" value="2"/>
</dbReference>
<comment type="caution">
    <text evidence="3">The sequence shown here is derived from an EMBL/GenBank/DDBJ whole genome shotgun (WGS) entry which is preliminary data.</text>
</comment>